<feature type="region of interest" description="Disordered" evidence="2">
    <location>
        <begin position="72"/>
        <end position="110"/>
    </location>
</feature>
<gene>
    <name evidence="3" type="ORF">CSOJ01_05596</name>
</gene>
<keyword evidence="1" id="KW-0539">Nucleus</keyword>
<proteinExistence type="predicted"/>
<evidence type="ECO:0000256" key="1">
    <source>
        <dbReference type="ARBA" id="ARBA00023242"/>
    </source>
</evidence>
<dbReference type="PANTHER" id="PTHR47784">
    <property type="entry name" value="STEROL UPTAKE CONTROL PROTEIN 2"/>
    <property type="match status" value="1"/>
</dbReference>
<dbReference type="InterPro" id="IPR021858">
    <property type="entry name" value="Fun_TF"/>
</dbReference>
<protein>
    <submittedName>
        <fullName evidence="3">Sterol uptake control protein 2</fullName>
    </submittedName>
</protein>
<accession>A0A8H6JES2</accession>
<feature type="compositionally biased region" description="Low complexity" evidence="2">
    <location>
        <begin position="72"/>
        <end position="87"/>
    </location>
</feature>
<dbReference type="EMBL" id="WIGN01000072">
    <property type="protein sequence ID" value="KAF6811612.1"/>
    <property type="molecule type" value="Genomic_DNA"/>
</dbReference>
<dbReference type="Pfam" id="PF11951">
    <property type="entry name" value="Fungal_trans_2"/>
    <property type="match status" value="1"/>
</dbReference>
<evidence type="ECO:0000256" key="2">
    <source>
        <dbReference type="SAM" id="MobiDB-lite"/>
    </source>
</evidence>
<reference evidence="3 4" key="1">
    <citation type="journal article" date="2020" name="Phytopathology">
        <title>Genome Sequence Resources of Colletotrichum truncatum, C. plurivorum, C. musicola, and C. sojae: Four Species Pathogenic to Soybean (Glycine max).</title>
        <authorList>
            <person name="Rogerio F."/>
            <person name="Boufleur T.R."/>
            <person name="Ciampi-Guillardi M."/>
            <person name="Sukno S.A."/>
            <person name="Thon M.R."/>
            <person name="Massola Junior N.S."/>
            <person name="Baroncelli R."/>
        </authorList>
    </citation>
    <scope>NUCLEOTIDE SEQUENCE [LARGE SCALE GENOMIC DNA]</scope>
    <source>
        <strain evidence="3 4">LFN0009</strain>
    </source>
</reference>
<feature type="compositionally biased region" description="Basic residues" evidence="2">
    <location>
        <begin position="35"/>
        <end position="46"/>
    </location>
</feature>
<evidence type="ECO:0000313" key="3">
    <source>
        <dbReference type="EMBL" id="KAF6811612.1"/>
    </source>
</evidence>
<sequence length="447" mass="50142">MRSTPRTPTASPGHPPTKQHRKPHNKSKSGCADCRRRRVKVRKRRNLPPRLSRLIVRCVYRTEAEVCVSAASAGSPSPSLSIPGYGSNDPTDDQSSSSGSTHAGVLSHSHGDSVSPIALSPFSFVTTVSHSDIPNFTLHDLGLMHHWTISTSNTIAANEKLGPIWQVLMPKIASQHEFLMHGILCLSATHLSHEKGYMKTSFIKEAAAHHNLAIQGFNQAISNMDEHNSEALFAFACINIICVFALYRRIGEISADPVRSNTKNRILGLEWVTMIRGVKFLLEPIHQIVWSGPLRVMLDIGNWQELNPDEATSASAGRLREIRSSWKDSNDAQAYEEVLSLLIRSFMFVEQFSIMDAATLDSWEQNRAMAGPMLFIYYAPEDFFLKVKQRQPPALIMFAYLGASIHGLRSKWYMKGWGREIVVVVDDLLGDYWRPWTAWPLEVVKLE</sequence>
<evidence type="ECO:0000313" key="4">
    <source>
        <dbReference type="Proteomes" id="UP000652219"/>
    </source>
</evidence>
<dbReference type="GO" id="GO:0001228">
    <property type="term" value="F:DNA-binding transcription activator activity, RNA polymerase II-specific"/>
    <property type="evidence" value="ECO:0007669"/>
    <property type="project" value="TreeGrafter"/>
</dbReference>
<dbReference type="PANTHER" id="PTHR47784:SF5">
    <property type="entry name" value="STEROL UPTAKE CONTROL PROTEIN 2"/>
    <property type="match status" value="1"/>
</dbReference>
<dbReference type="InterPro" id="IPR053157">
    <property type="entry name" value="Sterol_Uptake_Regulator"/>
</dbReference>
<feature type="compositionally biased region" description="Basic residues" evidence="2">
    <location>
        <begin position="17"/>
        <end position="27"/>
    </location>
</feature>
<organism evidence="3 4">
    <name type="scientific">Colletotrichum sojae</name>
    <dbReference type="NCBI Taxonomy" id="2175907"/>
    <lineage>
        <taxon>Eukaryota</taxon>
        <taxon>Fungi</taxon>
        <taxon>Dikarya</taxon>
        <taxon>Ascomycota</taxon>
        <taxon>Pezizomycotina</taxon>
        <taxon>Sordariomycetes</taxon>
        <taxon>Hypocreomycetidae</taxon>
        <taxon>Glomerellales</taxon>
        <taxon>Glomerellaceae</taxon>
        <taxon>Colletotrichum</taxon>
        <taxon>Colletotrichum orchidearum species complex</taxon>
    </lineage>
</organism>
<name>A0A8H6JES2_9PEZI</name>
<comment type="caution">
    <text evidence="3">The sequence shown here is derived from an EMBL/GenBank/DDBJ whole genome shotgun (WGS) entry which is preliminary data.</text>
</comment>
<feature type="region of interest" description="Disordered" evidence="2">
    <location>
        <begin position="1"/>
        <end position="46"/>
    </location>
</feature>
<feature type="compositionally biased region" description="Polar residues" evidence="2">
    <location>
        <begin position="1"/>
        <end position="10"/>
    </location>
</feature>
<dbReference type="Proteomes" id="UP000652219">
    <property type="component" value="Unassembled WGS sequence"/>
</dbReference>
<keyword evidence="4" id="KW-1185">Reference proteome</keyword>
<dbReference type="AlphaFoldDB" id="A0A8H6JES2"/>